<accession>A0A7I7JMU3</accession>
<name>A0A7I7JMU3_9MYCO</name>
<dbReference type="RefSeq" id="WP_193374405.1">
    <property type="nucleotide sequence ID" value="NZ_AP022562.1"/>
</dbReference>
<evidence type="ECO:0000313" key="2">
    <source>
        <dbReference type="Proteomes" id="UP000466997"/>
    </source>
</evidence>
<evidence type="ECO:0008006" key="3">
    <source>
        <dbReference type="Google" id="ProtNLM"/>
    </source>
</evidence>
<dbReference type="InterPro" id="IPR036271">
    <property type="entry name" value="Tet_transcr_reg_TetR-rel_C_sf"/>
</dbReference>
<keyword evidence="2" id="KW-1185">Reference proteome</keyword>
<proteinExistence type="predicted"/>
<organism evidence="1 2">
    <name type="scientific">Mycobacterium novum</name>
    <dbReference type="NCBI Taxonomy" id="2492438"/>
    <lineage>
        <taxon>Bacteria</taxon>
        <taxon>Bacillati</taxon>
        <taxon>Actinomycetota</taxon>
        <taxon>Actinomycetes</taxon>
        <taxon>Mycobacteriales</taxon>
        <taxon>Mycobacteriaceae</taxon>
        <taxon>Mycobacterium</taxon>
    </lineage>
</organism>
<evidence type="ECO:0000313" key="1">
    <source>
        <dbReference type="EMBL" id="BBX12564.1"/>
    </source>
</evidence>
<dbReference type="KEGG" id="mnm:MNVM_16450"/>
<dbReference type="AlphaFoldDB" id="A0A7I7JMU3"/>
<dbReference type="Proteomes" id="UP000466997">
    <property type="component" value="Chromosome"/>
</dbReference>
<protein>
    <recommendedName>
        <fullName evidence="3">TetR family transcriptional regulator</fullName>
    </recommendedName>
</protein>
<dbReference type="EMBL" id="AP022562">
    <property type="protein sequence ID" value="BBX12564.1"/>
    <property type="molecule type" value="Genomic_DNA"/>
</dbReference>
<sequence>MSIRRIARRVGVSHAARAYQFGDKSTDDDVLALAIAGWSMPHGFAELFSTGNLPDRVRTDPDVAAALVVRGAFRISELGPNPTT</sequence>
<gene>
    <name evidence="1" type="ORF">MNVM_16450</name>
</gene>
<dbReference type="SUPFAM" id="SSF48498">
    <property type="entry name" value="Tetracyclin repressor-like, C-terminal domain"/>
    <property type="match status" value="1"/>
</dbReference>
<reference evidence="1 2" key="1">
    <citation type="journal article" date="2019" name="Emerg. Microbes Infect.">
        <title>Comprehensive subspecies identification of 175 nontuberculous mycobacteria species based on 7547 genomic profiles.</title>
        <authorList>
            <person name="Matsumoto Y."/>
            <person name="Kinjo T."/>
            <person name="Motooka D."/>
            <person name="Nabeya D."/>
            <person name="Jung N."/>
            <person name="Uechi K."/>
            <person name="Horii T."/>
            <person name="Iida T."/>
            <person name="Fujita J."/>
            <person name="Nakamura S."/>
        </authorList>
    </citation>
    <scope>NUCLEOTIDE SEQUENCE [LARGE SCALE GENOMIC DNA]</scope>
    <source>
        <strain evidence="1 2">JCM 6391</strain>
    </source>
</reference>